<dbReference type="InterPro" id="IPR050243">
    <property type="entry name" value="PHP_phosphatase"/>
</dbReference>
<protein>
    <recommendedName>
        <fullName evidence="3">Polymerase/histidinol phosphatase N-terminal domain-containing protein</fullName>
    </recommendedName>
</protein>
<sequence>MDLRGQKPDAYGAMLQYFTGSKHHNIKLRTFALEEGLSLNEHGIKRIKTGSTQEYATEEAFYEAIKLPWIPPELREDKGEIEAAQAGKLPKLVEILDIKGDLHIHTSYNLESSHDLGVDSLGDHLTKAAELGYEYIGISDHNPSITNHTEDQIVDIMKRRKDKYEQLYSSWVQKVSKPKIFIMCEVDILPDGKLALPEKAFEYVDAVIVSVHSSFTQEKQHMTDRIVKAVNSYPKVRILGHPTGRLLLKREGLDADWGSVFAACKKQDVALEINAYPSRLDLPDDLVFDAVRLGLRFCINTDS</sequence>
<dbReference type="EMBL" id="LCOY01000008">
    <property type="protein sequence ID" value="KKU88393.1"/>
    <property type="molecule type" value="Genomic_DNA"/>
</dbReference>
<dbReference type="GO" id="GO:0042578">
    <property type="term" value="F:phosphoric ester hydrolase activity"/>
    <property type="evidence" value="ECO:0007669"/>
    <property type="project" value="TreeGrafter"/>
</dbReference>
<dbReference type="InterPro" id="IPR016195">
    <property type="entry name" value="Pol/histidinol_Pase-like"/>
</dbReference>
<accession>A0A0G1WDH9</accession>
<dbReference type="InterPro" id="IPR029398">
    <property type="entry name" value="PolB_thumb"/>
</dbReference>
<dbReference type="Gene3D" id="3.20.20.140">
    <property type="entry name" value="Metal-dependent hydrolases"/>
    <property type="match status" value="1"/>
</dbReference>
<keyword evidence="2" id="KW-0548">Nucleotidyltransferase</keyword>
<dbReference type="Pfam" id="PF02811">
    <property type="entry name" value="PHP"/>
    <property type="match status" value="1"/>
</dbReference>
<dbReference type="SUPFAM" id="SSF81301">
    <property type="entry name" value="Nucleotidyltransferase"/>
    <property type="match status" value="1"/>
</dbReference>
<dbReference type="SMART" id="SM00481">
    <property type="entry name" value="POLIIIAc"/>
    <property type="match status" value="1"/>
</dbReference>
<dbReference type="PANTHER" id="PTHR36928">
    <property type="entry name" value="PHOSPHATASE YCDX-RELATED"/>
    <property type="match status" value="1"/>
</dbReference>
<dbReference type="InterPro" id="IPR043519">
    <property type="entry name" value="NT_sf"/>
</dbReference>
<dbReference type="GO" id="GO:0005829">
    <property type="term" value="C:cytosol"/>
    <property type="evidence" value="ECO:0007669"/>
    <property type="project" value="TreeGrafter"/>
</dbReference>
<dbReference type="Gene3D" id="3.30.210.10">
    <property type="entry name" value="DNA polymerase, thumb domain"/>
    <property type="match status" value="1"/>
</dbReference>
<keyword evidence="1" id="KW-0808">Transferase</keyword>
<dbReference type="InterPro" id="IPR004013">
    <property type="entry name" value="PHP_dom"/>
</dbReference>
<proteinExistence type="predicted"/>
<evidence type="ECO:0000313" key="4">
    <source>
        <dbReference type="EMBL" id="KKU88393.1"/>
    </source>
</evidence>
<feature type="non-terminal residue" evidence="4">
    <location>
        <position position="303"/>
    </location>
</feature>
<dbReference type="SUPFAM" id="SSF89550">
    <property type="entry name" value="PHP domain-like"/>
    <property type="match status" value="1"/>
</dbReference>
<organism evidence="4 5">
    <name type="scientific">Candidatus Gottesmanbacteria bacterium GW2011_GWA2_47_9</name>
    <dbReference type="NCBI Taxonomy" id="1618445"/>
    <lineage>
        <taxon>Bacteria</taxon>
        <taxon>Candidatus Gottesmaniibacteriota</taxon>
    </lineage>
</organism>
<dbReference type="GO" id="GO:0016779">
    <property type="term" value="F:nucleotidyltransferase activity"/>
    <property type="evidence" value="ECO:0007669"/>
    <property type="project" value="UniProtKB-KW"/>
</dbReference>
<dbReference type="AlphaFoldDB" id="A0A0G1WDH9"/>
<comment type="caution">
    <text evidence="4">The sequence shown here is derived from an EMBL/GenBank/DDBJ whole genome shotgun (WGS) entry which is preliminary data.</text>
</comment>
<feature type="domain" description="Polymerase/histidinol phosphatase N-terminal" evidence="3">
    <location>
        <begin position="100"/>
        <end position="190"/>
    </location>
</feature>
<reference evidence="4 5" key="1">
    <citation type="journal article" date="2015" name="Nature">
        <title>rRNA introns, odd ribosomes, and small enigmatic genomes across a large radiation of phyla.</title>
        <authorList>
            <person name="Brown C.T."/>
            <person name="Hug L.A."/>
            <person name="Thomas B.C."/>
            <person name="Sharon I."/>
            <person name="Castelle C.J."/>
            <person name="Singh A."/>
            <person name="Wilkins M.J."/>
            <person name="Williams K.H."/>
            <person name="Banfield J.F."/>
        </authorList>
    </citation>
    <scope>NUCLEOTIDE SEQUENCE [LARGE SCALE GENOMIC DNA]</scope>
</reference>
<evidence type="ECO:0000256" key="2">
    <source>
        <dbReference type="ARBA" id="ARBA00022695"/>
    </source>
</evidence>
<evidence type="ECO:0000256" key="1">
    <source>
        <dbReference type="ARBA" id="ARBA00022679"/>
    </source>
</evidence>
<evidence type="ECO:0000259" key="3">
    <source>
        <dbReference type="SMART" id="SM00481"/>
    </source>
</evidence>
<gene>
    <name evidence="4" type="ORF">UY16_C0008G0040</name>
</gene>
<dbReference type="Proteomes" id="UP000034739">
    <property type="component" value="Unassembled WGS sequence"/>
</dbReference>
<name>A0A0G1WDH9_9BACT</name>
<dbReference type="PANTHER" id="PTHR36928:SF1">
    <property type="entry name" value="PHOSPHATASE YCDX-RELATED"/>
    <property type="match status" value="1"/>
</dbReference>
<dbReference type="Pfam" id="PF14791">
    <property type="entry name" value="DNA_pol_B_thumb"/>
    <property type="match status" value="1"/>
</dbReference>
<dbReference type="GO" id="GO:0008270">
    <property type="term" value="F:zinc ion binding"/>
    <property type="evidence" value="ECO:0007669"/>
    <property type="project" value="TreeGrafter"/>
</dbReference>
<dbReference type="InterPro" id="IPR003141">
    <property type="entry name" value="Pol/His_phosphatase_N"/>
</dbReference>
<evidence type="ECO:0000313" key="5">
    <source>
        <dbReference type="Proteomes" id="UP000034739"/>
    </source>
</evidence>
<dbReference type="InterPro" id="IPR037160">
    <property type="entry name" value="DNA_Pol_thumb_sf"/>
</dbReference>